<evidence type="ECO:0000256" key="12">
    <source>
        <dbReference type="HAMAP-Rule" id="MF_00974"/>
    </source>
</evidence>
<dbReference type="Pfam" id="PF10410">
    <property type="entry name" value="DnaB_bind"/>
    <property type="match status" value="1"/>
</dbReference>
<dbReference type="InterPro" id="IPR006295">
    <property type="entry name" value="DNA_primase_DnaG"/>
</dbReference>
<keyword evidence="3 12" id="KW-0808">Transferase</keyword>
<keyword evidence="4 12" id="KW-0548">Nucleotidyltransferase</keyword>
<dbReference type="STRING" id="1618490.US90_C0020G0008"/>
<dbReference type="EC" id="2.7.7.101" evidence="12"/>
<accession>A0A0G0JMR7</accession>
<dbReference type="Gene3D" id="3.90.980.10">
    <property type="entry name" value="DNA primase, catalytic core, N-terminal domain"/>
    <property type="match status" value="1"/>
</dbReference>
<comment type="subunit">
    <text evidence="12">Monomer. Interacts with DnaB.</text>
</comment>
<proteinExistence type="inferred from homology"/>
<evidence type="ECO:0000259" key="16">
    <source>
        <dbReference type="PROSITE" id="PS50880"/>
    </source>
</evidence>
<evidence type="ECO:0000256" key="10">
    <source>
        <dbReference type="ARBA" id="ARBA00023125"/>
    </source>
</evidence>
<comment type="cofactor">
    <cofactor evidence="12 13 14">
        <name>Zn(2+)</name>
        <dbReference type="ChEBI" id="CHEBI:29105"/>
    </cofactor>
    <text evidence="12 13 14">Binds 1 zinc ion per monomer.</text>
</comment>
<dbReference type="GO" id="GO:0005737">
    <property type="term" value="C:cytoplasm"/>
    <property type="evidence" value="ECO:0007669"/>
    <property type="project" value="TreeGrafter"/>
</dbReference>
<keyword evidence="10 12" id="KW-0238">DNA-binding</keyword>
<comment type="function">
    <text evidence="12 13">RNA polymerase that catalyzes the synthesis of short RNA molecules used as primers for DNA polymerase during DNA replication.</text>
</comment>
<dbReference type="Pfam" id="PF08275">
    <property type="entry name" value="DNAG_N"/>
    <property type="match status" value="1"/>
</dbReference>
<name>A0A0G0JMR7_9BACT</name>
<dbReference type="Pfam" id="PF13155">
    <property type="entry name" value="Toprim_2"/>
    <property type="match status" value="1"/>
</dbReference>
<evidence type="ECO:0000256" key="11">
    <source>
        <dbReference type="ARBA" id="ARBA00023163"/>
    </source>
</evidence>
<dbReference type="Proteomes" id="UP000034406">
    <property type="component" value="Unassembled WGS sequence"/>
</dbReference>
<dbReference type="InterPro" id="IPR002694">
    <property type="entry name" value="Znf_CHC2"/>
</dbReference>
<evidence type="ECO:0000256" key="2">
    <source>
        <dbReference type="ARBA" id="ARBA00022515"/>
    </source>
</evidence>
<protein>
    <recommendedName>
        <fullName evidence="12 13">DNA primase</fullName>
        <ecNumber evidence="12">2.7.7.101</ecNumber>
    </recommendedName>
</protein>
<dbReference type="FunFam" id="3.90.580.10:FF:000001">
    <property type="entry name" value="DNA primase"/>
    <property type="match status" value="1"/>
</dbReference>
<comment type="catalytic activity">
    <reaction evidence="12">
        <text>ssDNA + n NTP = ssDNA/pppN(pN)n-1 hybrid + (n-1) diphosphate.</text>
        <dbReference type="EC" id="2.7.7.101"/>
    </reaction>
</comment>
<evidence type="ECO:0000256" key="3">
    <source>
        <dbReference type="ARBA" id="ARBA00022679"/>
    </source>
</evidence>
<organism evidence="17 18">
    <name type="scientific">Candidatus Shapirobacteria bacterium GW2011_GWE2_38_30</name>
    <dbReference type="NCBI Taxonomy" id="1618490"/>
    <lineage>
        <taxon>Bacteria</taxon>
        <taxon>Candidatus Shapironibacteriota</taxon>
    </lineage>
</organism>
<dbReference type="PROSITE" id="PS50880">
    <property type="entry name" value="TOPRIM"/>
    <property type="match status" value="1"/>
</dbReference>
<dbReference type="PANTHER" id="PTHR30313">
    <property type="entry name" value="DNA PRIMASE"/>
    <property type="match status" value="1"/>
</dbReference>
<dbReference type="Pfam" id="PF01807">
    <property type="entry name" value="Zn_ribbon_DnaG"/>
    <property type="match status" value="1"/>
</dbReference>
<evidence type="ECO:0000256" key="8">
    <source>
        <dbReference type="ARBA" id="ARBA00022833"/>
    </source>
</evidence>
<dbReference type="PANTHER" id="PTHR30313:SF2">
    <property type="entry name" value="DNA PRIMASE"/>
    <property type="match status" value="1"/>
</dbReference>
<dbReference type="InterPro" id="IPR006171">
    <property type="entry name" value="TOPRIM_dom"/>
</dbReference>
<keyword evidence="15" id="KW-0175">Coiled coil</keyword>
<dbReference type="SUPFAM" id="SSF57783">
    <property type="entry name" value="Zinc beta-ribbon"/>
    <property type="match status" value="1"/>
</dbReference>
<dbReference type="SMART" id="SM00493">
    <property type="entry name" value="TOPRIM"/>
    <property type="match status" value="1"/>
</dbReference>
<dbReference type="InterPro" id="IPR037068">
    <property type="entry name" value="DNA_primase_core_N_sf"/>
</dbReference>
<keyword evidence="1 12" id="KW-0240">DNA-directed RNA polymerase</keyword>
<comment type="caution">
    <text evidence="17">The sequence shown here is derived from an EMBL/GenBank/DDBJ whole genome shotgun (WGS) entry which is preliminary data.</text>
</comment>
<evidence type="ECO:0000313" key="17">
    <source>
        <dbReference type="EMBL" id="KKQ68953.1"/>
    </source>
</evidence>
<keyword evidence="2 12" id="KW-0639">Primosome</keyword>
<evidence type="ECO:0000313" key="18">
    <source>
        <dbReference type="Proteomes" id="UP000034406"/>
    </source>
</evidence>
<evidence type="ECO:0000256" key="9">
    <source>
        <dbReference type="ARBA" id="ARBA00022842"/>
    </source>
</evidence>
<keyword evidence="11 12" id="KW-0804">Transcription</keyword>
<dbReference type="InterPro" id="IPR050219">
    <property type="entry name" value="DnaG_primase"/>
</dbReference>
<keyword evidence="7 12" id="KW-0863">Zinc-finger</keyword>
<evidence type="ECO:0000256" key="6">
    <source>
        <dbReference type="ARBA" id="ARBA00022723"/>
    </source>
</evidence>
<dbReference type="InterPro" id="IPR019475">
    <property type="entry name" value="DNA_primase_DnaB-bd"/>
</dbReference>
<keyword evidence="8 12" id="KW-0862">Zinc</keyword>
<dbReference type="SMART" id="SM00400">
    <property type="entry name" value="ZnF_CHCC"/>
    <property type="match status" value="1"/>
</dbReference>
<evidence type="ECO:0000256" key="1">
    <source>
        <dbReference type="ARBA" id="ARBA00022478"/>
    </source>
</evidence>
<gene>
    <name evidence="12" type="primary">dnaG</name>
    <name evidence="17" type="ORF">US90_C0020G0008</name>
</gene>
<comment type="domain">
    <text evidence="12">Contains an N-terminal zinc-binding domain, a central core domain that contains the primase activity, and a C-terminal DnaB-binding domain.</text>
</comment>
<keyword evidence="5 12" id="KW-0235">DNA replication</keyword>
<dbReference type="InterPro" id="IPR013264">
    <property type="entry name" value="DNAG_N"/>
</dbReference>
<evidence type="ECO:0000256" key="5">
    <source>
        <dbReference type="ARBA" id="ARBA00022705"/>
    </source>
</evidence>
<dbReference type="GO" id="GO:0000428">
    <property type="term" value="C:DNA-directed RNA polymerase complex"/>
    <property type="evidence" value="ECO:0007669"/>
    <property type="project" value="UniProtKB-KW"/>
</dbReference>
<feature type="zinc finger region" description="CHC2-type" evidence="12 14">
    <location>
        <begin position="35"/>
        <end position="59"/>
    </location>
</feature>
<evidence type="ECO:0000256" key="15">
    <source>
        <dbReference type="SAM" id="Coils"/>
    </source>
</evidence>
<dbReference type="Gene3D" id="3.40.1360.10">
    <property type="match status" value="1"/>
</dbReference>
<dbReference type="SUPFAM" id="SSF56731">
    <property type="entry name" value="DNA primase core"/>
    <property type="match status" value="1"/>
</dbReference>
<keyword evidence="9" id="KW-0460">Magnesium</keyword>
<dbReference type="InterPro" id="IPR036977">
    <property type="entry name" value="DNA_primase_Znf_CHC2"/>
</dbReference>
<reference evidence="17 18" key="1">
    <citation type="journal article" date="2015" name="Nature">
        <title>rRNA introns, odd ribosomes, and small enigmatic genomes across a large radiation of phyla.</title>
        <authorList>
            <person name="Brown C.T."/>
            <person name="Hug L.A."/>
            <person name="Thomas B.C."/>
            <person name="Sharon I."/>
            <person name="Castelle C.J."/>
            <person name="Singh A."/>
            <person name="Wilkins M.J."/>
            <person name="Williams K.H."/>
            <person name="Banfield J.F."/>
        </authorList>
    </citation>
    <scope>NUCLEOTIDE SEQUENCE [LARGE SCALE GENOMIC DNA]</scope>
</reference>
<evidence type="ECO:0000256" key="4">
    <source>
        <dbReference type="ARBA" id="ARBA00022695"/>
    </source>
</evidence>
<dbReference type="GO" id="GO:1990077">
    <property type="term" value="C:primosome complex"/>
    <property type="evidence" value="ECO:0007669"/>
    <property type="project" value="UniProtKB-KW"/>
</dbReference>
<dbReference type="GO" id="GO:0003899">
    <property type="term" value="F:DNA-directed RNA polymerase activity"/>
    <property type="evidence" value="ECO:0007669"/>
    <property type="project" value="UniProtKB-UniRule"/>
</dbReference>
<dbReference type="GO" id="GO:0008270">
    <property type="term" value="F:zinc ion binding"/>
    <property type="evidence" value="ECO:0007669"/>
    <property type="project" value="UniProtKB-UniRule"/>
</dbReference>
<dbReference type="HAMAP" id="MF_00974">
    <property type="entry name" value="DNA_primase_DnaG"/>
    <property type="match status" value="1"/>
</dbReference>
<evidence type="ECO:0000256" key="14">
    <source>
        <dbReference type="PIRSR" id="PIRSR002811-1"/>
    </source>
</evidence>
<dbReference type="InterPro" id="IPR034151">
    <property type="entry name" value="TOPRIM_DnaG_bac"/>
</dbReference>
<dbReference type="Gene3D" id="3.90.580.10">
    <property type="entry name" value="Zinc finger, CHC2-type domain"/>
    <property type="match status" value="1"/>
</dbReference>
<dbReference type="EMBL" id="LBUT01000020">
    <property type="protein sequence ID" value="KKQ68953.1"/>
    <property type="molecule type" value="Genomic_DNA"/>
</dbReference>
<dbReference type="PIRSF" id="PIRSF002811">
    <property type="entry name" value="DnaG"/>
    <property type="match status" value="1"/>
</dbReference>
<dbReference type="CDD" id="cd03364">
    <property type="entry name" value="TOPRIM_DnaG_primases"/>
    <property type="match status" value="1"/>
</dbReference>
<evidence type="ECO:0000256" key="7">
    <source>
        <dbReference type="ARBA" id="ARBA00022771"/>
    </source>
</evidence>
<dbReference type="InterPro" id="IPR030846">
    <property type="entry name" value="DnaG_bac"/>
</dbReference>
<feature type="coiled-coil region" evidence="15">
    <location>
        <begin position="551"/>
        <end position="597"/>
    </location>
</feature>
<dbReference type="GO" id="GO:0003677">
    <property type="term" value="F:DNA binding"/>
    <property type="evidence" value="ECO:0007669"/>
    <property type="project" value="UniProtKB-KW"/>
</dbReference>
<feature type="domain" description="Toprim" evidence="16">
    <location>
        <begin position="258"/>
        <end position="339"/>
    </location>
</feature>
<dbReference type="GO" id="GO:0006269">
    <property type="term" value="P:DNA replication, synthesis of primer"/>
    <property type="evidence" value="ECO:0007669"/>
    <property type="project" value="UniProtKB-UniRule"/>
</dbReference>
<keyword evidence="6 12" id="KW-0479">Metal-binding</keyword>
<dbReference type="PATRIC" id="fig|1618490.4.peg.755"/>
<dbReference type="AlphaFoldDB" id="A0A0G0JMR7"/>
<comment type="similarity">
    <text evidence="12 13">Belongs to the DnaG primase family.</text>
</comment>
<evidence type="ECO:0000256" key="13">
    <source>
        <dbReference type="PIRNR" id="PIRNR002811"/>
    </source>
</evidence>
<sequence>MDNQVEEIKQKLDAVTVISRYLPLKKKGRNYWAPCPFHGEKTPSFTVSPELQIFKCFGCGKAGDIFTFLQEYEKIGFREALEELAKQAGIKLVQSENLTKQESQKKLLLQINAEVSRFYHYMLIKHPLGKPALKYVLDRGITPQTIKHFQIGYSPENPQLIINYLTKKSFSQSDLIATGTFGQSQYGAHRLYDRFQNRLVFPLSDHRDRILGFSGRILPGPKADKMAKYVNSPETELYHKSQTLFGLNLSKETIRQKGNCIVVEGEFDLISPYQFGIKNIVAVKGTAFTQEQLQLLKRYTDSLILGLDSDFAGSAAAIKSIESADALGFDIKVIDLKNFKDPDEAVRADTKAFSQSVDNAIPIWDFIINSAVKTYGTDTPRGRKLLLSSVLPSLSKIENSVIKSDYYRKLANQLATSEEAVLQEAVKYQPGAAAPTPINSVKSDPKTSDPVSTKIEKLEEYLLLLILSAKKPISLSQKIKKNLETLTFPKFQKLLNLLSAQKKFRANNFSQILPPELSQVFQDLYLQLDQIKLDSRQHHHEVKKTINQLSEINLKSQLKQLSGKIAQLENQGSPESLRQVENDYNLALQKLSKIQSQKS</sequence>
<dbReference type="NCBIfam" id="TIGR01391">
    <property type="entry name" value="dnaG"/>
    <property type="match status" value="1"/>
</dbReference>